<accession>A0ABT6CC44</accession>
<reference evidence="4 5" key="1">
    <citation type="submission" date="2023-03" db="EMBL/GenBank/DDBJ databases">
        <title>YIM 133296 draft genome.</title>
        <authorList>
            <person name="Xiong L."/>
        </authorList>
    </citation>
    <scope>NUCLEOTIDE SEQUENCE [LARGE SCALE GENOMIC DNA]</scope>
    <source>
        <strain evidence="4 5">YIM 133296</strain>
    </source>
</reference>
<dbReference type="Proteomes" id="UP001528912">
    <property type="component" value="Unassembled WGS sequence"/>
</dbReference>
<feature type="compositionally biased region" description="Polar residues" evidence="2">
    <location>
        <begin position="22"/>
        <end position="33"/>
    </location>
</feature>
<evidence type="ECO:0000256" key="1">
    <source>
        <dbReference type="ARBA" id="ARBA00022729"/>
    </source>
</evidence>
<dbReference type="RefSeq" id="WP_277193690.1">
    <property type="nucleotide sequence ID" value="NZ_JAROAV010000057.1"/>
</dbReference>
<evidence type="ECO:0000313" key="4">
    <source>
        <dbReference type="EMBL" id="MDF8266478.1"/>
    </source>
</evidence>
<keyword evidence="5" id="KW-1185">Reference proteome</keyword>
<dbReference type="PROSITE" id="PS51257">
    <property type="entry name" value="PROKAR_LIPOPROTEIN"/>
    <property type="match status" value="1"/>
</dbReference>
<gene>
    <name evidence="4" type="ORF">P4R38_19685</name>
</gene>
<name>A0ABT6CC44_9MICO</name>
<proteinExistence type="predicted"/>
<dbReference type="Gene3D" id="2.60.40.1240">
    <property type="match status" value="1"/>
</dbReference>
<dbReference type="InterPro" id="IPR029050">
    <property type="entry name" value="Immunoprotect_excell_Ig-like"/>
</dbReference>
<evidence type="ECO:0000256" key="3">
    <source>
        <dbReference type="SAM" id="SignalP"/>
    </source>
</evidence>
<keyword evidence="1 3" id="KW-0732">Signal</keyword>
<evidence type="ECO:0000313" key="5">
    <source>
        <dbReference type="Proteomes" id="UP001528912"/>
    </source>
</evidence>
<feature type="region of interest" description="Disordered" evidence="2">
    <location>
        <begin position="22"/>
        <end position="104"/>
    </location>
</feature>
<feature type="chain" id="PRO_5046626565" description="DUF4352 domain-containing protein" evidence="3">
    <location>
        <begin position="27"/>
        <end position="216"/>
    </location>
</feature>
<comment type="caution">
    <text evidence="4">The sequence shown here is derived from an EMBL/GenBank/DDBJ whole genome shotgun (WGS) entry which is preliminary data.</text>
</comment>
<feature type="signal peptide" evidence="3">
    <location>
        <begin position="1"/>
        <end position="26"/>
    </location>
</feature>
<organism evidence="4 5">
    <name type="scientific">Luteipulveratus flavus</name>
    <dbReference type="NCBI Taxonomy" id="3031728"/>
    <lineage>
        <taxon>Bacteria</taxon>
        <taxon>Bacillati</taxon>
        <taxon>Actinomycetota</taxon>
        <taxon>Actinomycetes</taxon>
        <taxon>Micrococcales</taxon>
        <taxon>Dermacoccaceae</taxon>
        <taxon>Luteipulveratus</taxon>
    </lineage>
</organism>
<sequence length="216" mass="21604">MPTTSRPVALLLSAAALLSVTGCSGSAEPTSARTPLAPQAAATGPSASYTSAPPTGRGAEQPTTAPAPRKKDLAKQPHGSIHQTVAPHAVRTQQASARSATDAGVTVEVTGHASVKATARVPGEVSGDAVRVTLRIANGSAGPLDLDAVTVDLRDARGASASALSTAPTQPFRGRLAVGGRASGTYVFVIPTASRKGSTLVVSPTARSLLTFPNTL</sequence>
<dbReference type="EMBL" id="JAROAV010000057">
    <property type="protein sequence ID" value="MDF8266478.1"/>
    <property type="molecule type" value="Genomic_DNA"/>
</dbReference>
<evidence type="ECO:0000256" key="2">
    <source>
        <dbReference type="SAM" id="MobiDB-lite"/>
    </source>
</evidence>
<protein>
    <recommendedName>
        <fullName evidence="6">DUF4352 domain-containing protein</fullName>
    </recommendedName>
</protein>
<evidence type="ECO:0008006" key="6">
    <source>
        <dbReference type="Google" id="ProtNLM"/>
    </source>
</evidence>